<reference evidence="1 2" key="1">
    <citation type="submission" date="2024-01" db="EMBL/GenBank/DDBJ databases">
        <title>The complete chloroplast genome sequence of Lithospermum erythrorhizon: insights into the phylogenetic relationship among Boraginaceae species and the maternal lineages of purple gromwells.</title>
        <authorList>
            <person name="Okada T."/>
            <person name="Watanabe K."/>
        </authorList>
    </citation>
    <scope>NUCLEOTIDE SEQUENCE [LARGE SCALE GENOMIC DNA]</scope>
</reference>
<accession>A0AAV3Q4G2</accession>
<evidence type="ECO:0000313" key="2">
    <source>
        <dbReference type="Proteomes" id="UP001454036"/>
    </source>
</evidence>
<proteinExistence type="predicted"/>
<evidence type="ECO:0000313" key="1">
    <source>
        <dbReference type="EMBL" id="GAA0157338.1"/>
    </source>
</evidence>
<protein>
    <submittedName>
        <fullName evidence="1">Uncharacterized protein</fullName>
    </submittedName>
</protein>
<dbReference type="Proteomes" id="UP001454036">
    <property type="component" value="Unassembled WGS sequence"/>
</dbReference>
<dbReference type="AlphaFoldDB" id="A0AAV3Q4G2"/>
<name>A0AAV3Q4G2_LITER</name>
<comment type="caution">
    <text evidence="1">The sequence shown here is derived from an EMBL/GenBank/DDBJ whole genome shotgun (WGS) entry which is preliminary data.</text>
</comment>
<organism evidence="1 2">
    <name type="scientific">Lithospermum erythrorhizon</name>
    <name type="common">Purple gromwell</name>
    <name type="synonym">Lithospermum officinale var. erythrorhizon</name>
    <dbReference type="NCBI Taxonomy" id="34254"/>
    <lineage>
        <taxon>Eukaryota</taxon>
        <taxon>Viridiplantae</taxon>
        <taxon>Streptophyta</taxon>
        <taxon>Embryophyta</taxon>
        <taxon>Tracheophyta</taxon>
        <taxon>Spermatophyta</taxon>
        <taxon>Magnoliopsida</taxon>
        <taxon>eudicotyledons</taxon>
        <taxon>Gunneridae</taxon>
        <taxon>Pentapetalae</taxon>
        <taxon>asterids</taxon>
        <taxon>lamiids</taxon>
        <taxon>Boraginales</taxon>
        <taxon>Boraginaceae</taxon>
        <taxon>Boraginoideae</taxon>
        <taxon>Lithospermeae</taxon>
        <taxon>Lithospermum</taxon>
    </lineage>
</organism>
<sequence length="88" mass="9445">MENVETDVTTSVGTNDVIAVGNFGEVFVPSVCDTSDIVAESSHISAGPIVVVCVEDTLNDVETKMPIPKYTAQEEKKKSMKRIRKGSA</sequence>
<gene>
    <name evidence="1" type="ORF">LIER_14626</name>
</gene>
<keyword evidence="2" id="KW-1185">Reference proteome</keyword>
<dbReference type="EMBL" id="BAABME010003082">
    <property type="protein sequence ID" value="GAA0157338.1"/>
    <property type="molecule type" value="Genomic_DNA"/>
</dbReference>